<protein>
    <submittedName>
        <fullName evidence="2 3">Uncharacterized protein</fullName>
    </submittedName>
</protein>
<dbReference type="InParanoid" id="T1FIN5"/>
<evidence type="ECO:0000313" key="3">
    <source>
        <dbReference type="EnsemblMetazoa" id="HelroP182730"/>
    </source>
</evidence>
<sequence>MADNDSNLTKQGAPPDYSMGSPITPISVKSFCKPKMRQQQKPNGSISGNARAHVQELSFVITSENLAPTGNGCRVFRVSVLQTTSSGRSTKYKQTMQMDTNPPSTHLTEFLPMEQYLPALLLQILHLVLASSPTLVHPNGQTLLRNHCRSFSRPEQGPTSSENLFFIFGRECNRANLSSFGRKMPQAKALVTFG</sequence>
<organism evidence="3 4">
    <name type="scientific">Helobdella robusta</name>
    <name type="common">Californian leech</name>
    <dbReference type="NCBI Taxonomy" id="6412"/>
    <lineage>
        <taxon>Eukaryota</taxon>
        <taxon>Metazoa</taxon>
        <taxon>Spiralia</taxon>
        <taxon>Lophotrochozoa</taxon>
        <taxon>Annelida</taxon>
        <taxon>Clitellata</taxon>
        <taxon>Hirudinea</taxon>
        <taxon>Rhynchobdellida</taxon>
        <taxon>Glossiphoniidae</taxon>
        <taxon>Helobdella</taxon>
    </lineage>
</organism>
<dbReference type="GeneID" id="20208684"/>
<dbReference type="EMBL" id="KB097761">
    <property type="protein sequence ID" value="ESN90230.1"/>
    <property type="molecule type" value="Genomic_DNA"/>
</dbReference>
<feature type="compositionally biased region" description="Polar residues" evidence="1">
    <location>
        <begin position="1"/>
        <end position="10"/>
    </location>
</feature>
<evidence type="ECO:0000313" key="2">
    <source>
        <dbReference type="EMBL" id="ESN90230.1"/>
    </source>
</evidence>
<evidence type="ECO:0000256" key="1">
    <source>
        <dbReference type="SAM" id="MobiDB-lite"/>
    </source>
</evidence>
<keyword evidence="4" id="KW-1185">Reference proteome</keyword>
<evidence type="ECO:0000313" key="4">
    <source>
        <dbReference type="Proteomes" id="UP000015101"/>
    </source>
</evidence>
<dbReference type="EnsemblMetazoa" id="HelroT182730">
    <property type="protein sequence ID" value="HelroP182730"/>
    <property type="gene ID" value="HelroG182730"/>
</dbReference>
<proteinExistence type="predicted"/>
<reference evidence="3" key="3">
    <citation type="submission" date="2015-06" db="UniProtKB">
        <authorList>
            <consortium name="EnsemblMetazoa"/>
        </authorList>
    </citation>
    <scope>IDENTIFICATION</scope>
</reference>
<reference evidence="4" key="1">
    <citation type="submission" date="2012-12" db="EMBL/GenBank/DDBJ databases">
        <authorList>
            <person name="Hellsten U."/>
            <person name="Grimwood J."/>
            <person name="Chapman J.A."/>
            <person name="Shapiro H."/>
            <person name="Aerts A."/>
            <person name="Otillar R.P."/>
            <person name="Terry A.Y."/>
            <person name="Boore J.L."/>
            <person name="Simakov O."/>
            <person name="Marletaz F."/>
            <person name="Cho S.-J."/>
            <person name="Edsinger-Gonzales E."/>
            <person name="Havlak P."/>
            <person name="Kuo D.-H."/>
            <person name="Larsson T."/>
            <person name="Lv J."/>
            <person name="Arendt D."/>
            <person name="Savage R."/>
            <person name="Osoegawa K."/>
            <person name="de Jong P."/>
            <person name="Lindberg D.R."/>
            <person name="Seaver E.C."/>
            <person name="Weisblat D.A."/>
            <person name="Putnam N.H."/>
            <person name="Grigoriev I.V."/>
            <person name="Rokhsar D.S."/>
        </authorList>
    </citation>
    <scope>NUCLEOTIDE SEQUENCE</scope>
</reference>
<dbReference type="KEGG" id="hro:HELRODRAFT_182730"/>
<accession>T1FIN5</accession>
<gene>
    <name evidence="3" type="primary">20208684</name>
    <name evidence="2" type="ORF">HELRODRAFT_182730</name>
</gene>
<reference evidence="2 4" key="2">
    <citation type="journal article" date="2013" name="Nature">
        <title>Insights into bilaterian evolution from three spiralian genomes.</title>
        <authorList>
            <person name="Simakov O."/>
            <person name="Marletaz F."/>
            <person name="Cho S.J."/>
            <person name="Edsinger-Gonzales E."/>
            <person name="Havlak P."/>
            <person name="Hellsten U."/>
            <person name="Kuo D.H."/>
            <person name="Larsson T."/>
            <person name="Lv J."/>
            <person name="Arendt D."/>
            <person name="Savage R."/>
            <person name="Osoegawa K."/>
            <person name="de Jong P."/>
            <person name="Grimwood J."/>
            <person name="Chapman J.A."/>
            <person name="Shapiro H."/>
            <person name="Aerts A."/>
            <person name="Otillar R.P."/>
            <person name="Terry A.Y."/>
            <person name="Boore J.L."/>
            <person name="Grigoriev I.V."/>
            <person name="Lindberg D.R."/>
            <person name="Seaver E.C."/>
            <person name="Weisblat D.A."/>
            <person name="Putnam N.H."/>
            <person name="Rokhsar D.S."/>
        </authorList>
    </citation>
    <scope>NUCLEOTIDE SEQUENCE</scope>
</reference>
<feature type="region of interest" description="Disordered" evidence="1">
    <location>
        <begin position="1"/>
        <end position="22"/>
    </location>
</feature>
<dbReference type="HOGENOM" id="CLU_1403892_0_0_1"/>
<dbReference type="RefSeq" id="XP_009031704.1">
    <property type="nucleotide sequence ID" value="XM_009033456.1"/>
</dbReference>
<dbReference type="AlphaFoldDB" id="T1FIN5"/>
<name>T1FIN5_HELRO</name>
<dbReference type="CTD" id="20208684"/>
<dbReference type="EMBL" id="AMQM01008352">
    <property type="status" value="NOT_ANNOTATED_CDS"/>
    <property type="molecule type" value="Genomic_DNA"/>
</dbReference>
<dbReference type="Proteomes" id="UP000015101">
    <property type="component" value="Unassembled WGS sequence"/>
</dbReference>